<dbReference type="PANTHER" id="PTHR22893">
    <property type="entry name" value="NADH OXIDOREDUCTASE-RELATED"/>
    <property type="match status" value="1"/>
</dbReference>
<comment type="caution">
    <text evidence="2">The sequence shown here is derived from an EMBL/GenBank/DDBJ whole genome shotgun (WGS) entry which is preliminary data.</text>
</comment>
<gene>
    <name evidence="2" type="ORF">J2W84_003066</name>
</gene>
<feature type="domain" description="NADH:flavin oxidoreductase/NADH oxidase N-terminal" evidence="1">
    <location>
        <begin position="4"/>
        <end position="333"/>
    </location>
</feature>
<sequence length="368" mass="40565">MKLLETTQLGNLALKNRMVMSAMTRSRADSHGIVGQMTAEYYTQRASAGLIITEAIRISEEATGSPFTPGIYTDEQIRSWKKVTQAVHERGGLIVAQLWHTGRAGHSIDRGGKLPLAPSPLAIQGMQHFTSQGQKEYETPREITIEEIRRTILDYGQAARNAMEAGFDGVELHAANGYLPNQFLAESANQRTDEYGGSIPNKSRFVLEVMQELLAAVGGDRVGIKLSPFHPYGNMVLDQPVETYQYLIEELNKLDFAYVELMKRNPYFPSPSHYPAVDEVALIGRQIRQTVIANTGYEKASAETELGKGIAQLISFGTLFLANPDLPARFELGAGLNEPDRATMVGGGAQGYTDYPFLEDMEALPSNY</sequence>
<evidence type="ECO:0000313" key="3">
    <source>
        <dbReference type="Proteomes" id="UP001264980"/>
    </source>
</evidence>
<reference evidence="2 3" key="1">
    <citation type="submission" date="2023-07" db="EMBL/GenBank/DDBJ databases">
        <title>Sorghum-associated microbial communities from plants grown in Nebraska, USA.</title>
        <authorList>
            <person name="Schachtman D."/>
        </authorList>
    </citation>
    <scope>NUCLEOTIDE SEQUENCE [LARGE SCALE GENOMIC DNA]</scope>
    <source>
        <strain evidence="2 3">BE57</strain>
    </source>
</reference>
<organism evidence="2 3">
    <name type="scientific">Dyadobacter fermentans</name>
    <dbReference type="NCBI Taxonomy" id="94254"/>
    <lineage>
        <taxon>Bacteria</taxon>
        <taxon>Pseudomonadati</taxon>
        <taxon>Bacteroidota</taxon>
        <taxon>Cytophagia</taxon>
        <taxon>Cytophagales</taxon>
        <taxon>Spirosomataceae</taxon>
        <taxon>Dyadobacter</taxon>
    </lineage>
</organism>
<evidence type="ECO:0000259" key="1">
    <source>
        <dbReference type="Pfam" id="PF00724"/>
    </source>
</evidence>
<dbReference type="InterPro" id="IPR045247">
    <property type="entry name" value="Oye-like"/>
</dbReference>
<dbReference type="Proteomes" id="UP001264980">
    <property type="component" value="Unassembled WGS sequence"/>
</dbReference>
<dbReference type="GO" id="GO:0016491">
    <property type="term" value="F:oxidoreductase activity"/>
    <property type="evidence" value="ECO:0007669"/>
    <property type="project" value="UniProtKB-KW"/>
</dbReference>
<dbReference type="InterPro" id="IPR001155">
    <property type="entry name" value="OxRdtase_FMN_N"/>
</dbReference>
<dbReference type="EC" id="1.-.-.-" evidence="2"/>
<proteinExistence type="predicted"/>
<dbReference type="Pfam" id="PF00724">
    <property type="entry name" value="Oxidored_FMN"/>
    <property type="match status" value="1"/>
</dbReference>
<dbReference type="PANTHER" id="PTHR22893:SF91">
    <property type="entry name" value="NADPH DEHYDROGENASE 2-RELATED"/>
    <property type="match status" value="1"/>
</dbReference>
<keyword evidence="2" id="KW-0560">Oxidoreductase</keyword>
<keyword evidence="3" id="KW-1185">Reference proteome</keyword>
<dbReference type="CDD" id="cd02933">
    <property type="entry name" value="OYE_like_FMN"/>
    <property type="match status" value="1"/>
</dbReference>
<dbReference type="InterPro" id="IPR013785">
    <property type="entry name" value="Aldolase_TIM"/>
</dbReference>
<dbReference type="RefSeq" id="WP_309984449.1">
    <property type="nucleotide sequence ID" value="NZ_JAVDTI010000003.1"/>
</dbReference>
<name>A0ABU1QY49_9BACT</name>
<protein>
    <submittedName>
        <fullName evidence="2">N-ethylmaleimide reductase</fullName>
        <ecNumber evidence="2">1.-.-.-</ecNumber>
    </submittedName>
</protein>
<accession>A0ABU1QY49</accession>
<dbReference type="EMBL" id="JAVDTI010000003">
    <property type="protein sequence ID" value="MDR6806018.1"/>
    <property type="molecule type" value="Genomic_DNA"/>
</dbReference>
<dbReference type="Gene3D" id="3.20.20.70">
    <property type="entry name" value="Aldolase class I"/>
    <property type="match status" value="1"/>
</dbReference>
<evidence type="ECO:0000313" key="2">
    <source>
        <dbReference type="EMBL" id="MDR6806018.1"/>
    </source>
</evidence>
<dbReference type="SUPFAM" id="SSF51395">
    <property type="entry name" value="FMN-linked oxidoreductases"/>
    <property type="match status" value="1"/>
</dbReference>